<keyword evidence="3" id="KW-1185">Reference proteome</keyword>
<dbReference type="AlphaFoldDB" id="A0A1I2Q9U6"/>
<feature type="domain" description="DUF1638" evidence="1">
    <location>
        <begin position="30"/>
        <end position="177"/>
    </location>
</feature>
<evidence type="ECO:0000313" key="3">
    <source>
        <dbReference type="Proteomes" id="UP000199337"/>
    </source>
</evidence>
<reference evidence="3" key="1">
    <citation type="submission" date="2016-10" db="EMBL/GenBank/DDBJ databases">
        <authorList>
            <person name="Varghese N."/>
            <person name="Submissions S."/>
        </authorList>
    </citation>
    <scope>NUCLEOTIDE SEQUENCE [LARGE SCALE GENOMIC DNA]</scope>
    <source>
        <strain evidence="3">DSM 17038</strain>
    </source>
</reference>
<dbReference type="Pfam" id="PF07796">
    <property type="entry name" value="DUF1638"/>
    <property type="match status" value="1"/>
</dbReference>
<dbReference type="OrthoDB" id="5430678at2"/>
<dbReference type="EMBL" id="FOOX01000003">
    <property type="protein sequence ID" value="SFG24149.1"/>
    <property type="molecule type" value="Genomic_DNA"/>
</dbReference>
<dbReference type="Proteomes" id="UP000199337">
    <property type="component" value="Unassembled WGS sequence"/>
</dbReference>
<dbReference type="STRING" id="341036.SAMN05660649_01102"/>
<sequence length="188" mass="21728">MITILCCSILKREIEYIINKIDIEAELVYLDCTLHVDPQKLCSEINKFLSNSNNAFVIYGNKCCPDMEQIIEANNAILIGAQNCVDMILGPEVEKQSTLNKTFFLTGGWLENWKLIFQKTLKWDKIEARQKFGYCEKMLLIDNGLVKISDYELLEMFDYTGLPIETYVNGLGFFESLIVNKLSNYIYF</sequence>
<proteinExistence type="predicted"/>
<gene>
    <name evidence="2" type="ORF">SAMN05660649_01102</name>
</gene>
<name>A0A1I2Q9U6_9FIRM</name>
<organism evidence="2 3">
    <name type="scientific">Desulfotruncus arcticus DSM 17038</name>
    <dbReference type="NCBI Taxonomy" id="1121424"/>
    <lineage>
        <taxon>Bacteria</taxon>
        <taxon>Bacillati</taxon>
        <taxon>Bacillota</taxon>
        <taxon>Clostridia</taxon>
        <taxon>Eubacteriales</taxon>
        <taxon>Desulfallaceae</taxon>
        <taxon>Desulfotruncus</taxon>
    </lineage>
</organism>
<evidence type="ECO:0000259" key="1">
    <source>
        <dbReference type="Pfam" id="PF07796"/>
    </source>
</evidence>
<dbReference type="RefSeq" id="WP_092469500.1">
    <property type="nucleotide sequence ID" value="NZ_FOOX01000003.1"/>
</dbReference>
<evidence type="ECO:0000313" key="2">
    <source>
        <dbReference type="EMBL" id="SFG24149.1"/>
    </source>
</evidence>
<accession>A0A1I2Q9U6</accession>
<protein>
    <recommendedName>
        <fullName evidence="1">DUF1638 domain-containing protein</fullName>
    </recommendedName>
</protein>
<dbReference type="InterPro" id="IPR012437">
    <property type="entry name" value="DUF1638"/>
</dbReference>